<evidence type="ECO:0000313" key="2">
    <source>
        <dbReference type="Proteomes" id="UP001163321"/>
    </source>
</evidence>
<reference evidence="1 2" key="1">
    <citation type="journal article" date="2022" name="bioRxiv">
        <title>The genome of the oomycete Peronosclerospora sorghi, a cosmopolitan pathogen of maize and sorghum, is inflated with dispersed pseudogenes.</title>
        <authorList>
            <person name="Fletcher K."/>
            <person name="Martin F."/>
            <person name="Isakeit T."/>
            <person name="Cavanaugh K."/>
            <person name="Magill C."/>
            <person name="Michelmore R."/>
        </authorList>
    </citation>
    <scope>NUCLEOTIDE SEQUENCE [LARGE SCALE GENOMIC DNA]</scope>
    <source>
        <strain evidence="1">P6</strain>
    </source>
</reference>
<gene>
    <name evidence="1" type="ORF">PsorP6_017837</name>
</gene>
<protein>
    <submittedName>
        <fullName evidence="1">Uncharacterized protein</fullName>
    </submittedName>
</protein>
<dbReference type="EMBL" id="CM047581">
    <property type="protein sequence ID" value="KAI9916361.1"/>
    <property type="molecule type" value="Genomic_DNA"/>
</dbReference>
<sequence>MSAGKDLGARLDKLEVVYQQQEKRLELLETQVDAAKPTVETYYLTTAIPYTNGLPHMGHAYENVCSDVIARYHRVFGRGVHFLTGTDEHGQRLRKLRKLPKLVDKYATIFEQLMKDLNMSNSNFIRTTSDVHKFAQWLFQRALYNGDVYLGTYEGCYNPEVRRQELLCHLKEPLQDLSASRNTFTHGIPLLNDPEHVLYVWFDALANYLSAIGYPTGPNARYWPANVHNIGKDITWFHCIIWPCILISADIPLPKQVFAHGFVNAKDRSKMNKSNGNNIDANEMVNKYGLEAFRYFIMW</sequence>
<accession>A0ACC0WDI8</accession>
<name>A0ACC0WDI8_9STRA</name>
<dbReference type="Proteomes" id="UP001163321">
    <property type="component" value="Chromosome 2"/>
</dbReference>
<keyword evidence="2" id="KW-1185">Reference proteome</keyword>
<organism evidence="1 2">
    <name type="scientific">Peronosclerospora sorghi</name>
    <dbReference type="NCBI Taxonomy" id="230839"/>
    <lineage>
        <taxon>Eukaryota</taxon>
        <taxon>Sar</taxon>
        <taxon>Stramenopiles</taxon>
        <taxon>Oomycota</taxon>
        <taxon>Peronosporomycetes</taxon>
        <taxon>Peronosporales</taxon>
        <taxon>Peronosporaceae</taxon>
        <taxon>Peronosclerospora</taxon>
    </lineage>
</organism>
<proteinExistence type="predicted"/>
<evidence type="ECO:0000313" key="1">
    <source>
        <dbReference type="EMBL" id="KAI9916361.1"/>
    </source>
</evidence>
<comment type="caution">
    <text evidence="1">The sequence shown here is derived from an EMBL/GenBank/DDBJ whole genome shotgun (WGS) entry which is preliminary data.</text>
</comment>